<keyword evidence="7 9" id="KW-1133">Transmembrane helix</keyword>
<evidence type="ECO:0000256" key="4">
    <source>
        <dbReference type="ARBA" id="ARBA00022692"/>
    </source>
</evidence>
<accession>A0A9X1WPV2</accession>
<dbReference type="EMBL" id="JALIRP010000005">
    <property type="protein sequence ID" value="MCJ8012879.1"/>
    <property type="molecule type" value="Genomic_DNA"/>
</dbReference>
<feature type="transmembrane region" description="Helical" evidence="9">
    <location>
        <begin position="75"/>
        <end position="97"/>
    </location>
</feature>
<sequence length="602" mass="66386">MRGMMGRGAGGKPKNFLSTLRRLWGYIGKERKLLFLIFLFIVIDAAVTLLGPYLIGRSIDAMSPLGGVNFSFLQMLIIILASAYVTDAALTFLQGWLMSGMSQRIVASLRRALFGKLQKLPVSYFDARTHGEVMSRLTNDIDNVSSTISQSTVQLMSGVITIIGSLIMMIVLSPILTLASLITVPILYLLTRTVTRKTKVLFKEQQVQLGILNGHIEESVSGMEVVKAFNHEDQAISEFEKVNQKLFEVGLKAQIRSGFLMPMMNVINNIGFAAVALVGGVLAVKSLITVGVIASFISYSRQFGRPLNDLANIYNLLQSGIAGAERVFEVLDEKEEPEDSEKAKVLDQIEGEVIFDQVSFGYRPEVPILKNVSFTAKPGSSTALVGPTGAGKTTIVNLLTRFYDVTGGFVRIDSTDIRDYTRDSLRRSFGFVLQDTYLFSGTIRENIKYGKPEATDEEVKEAAAMANADVFIRRLPDGYDTLLSENGGNLSQGQRQLLAIARVLLARPSILILDEATSSIDTRTELHIQDALLHMMQGRTTFIIAHRLNTIRDADTIMVIDHGEIIEQGSHEELMEQKGFYARMFESQFKNLENAADGAAAP</sequence>
<evidence type="ECO:0000256" key="7">
    <source>
        <dbReference type="ARBA" id="ARBA00022989"/>
    </source>
</evidence>
<keyword evidence="2" id="KW-0813">Transport</keyword>
<dbReference type="PROSITE" id="PS50893">
    <property type="entry name" value="ABC_TRANSPORTER_2"/>
    <property type="match status" value="1"/>
</dbReference>
<organism evidence="12 13">
    <name type="scientific">Paenibacillus mangrovi</name>
    <dbReference type="NCBI Taxonomy" id="2931978"/>
    <lineage>
        <taxon>Bacteria</taxon>
        <taxon>Bacillati</taxon>
        <taxon>Bacillota</taxon>
        <taxon>Bacilli</taxon>
        <taxon>Bacillales</taxon>
        <taxon>Paenibacillaceae</taxon>
        <taxon>Paenibacillus</taxon>
    </lineage>
</organism>
<evidence type="ECO:0000256" key="3">
    <source>
        <dbReference type="ARBA" id="ARBA00022475"/>
    </source>
</evidence>
<gene>
    <name evidence="12" type="ORF">MUG84_14170</name>
</gene>
<dbReference type="InterPro" id="IPR011527">
    <property type="entry name" value="ABC1_TM_dom"/>
</dbReference>
<feature type="domain" description="ABC transmembrane type-1" evidence="11">
    <location>
        <begin position="35"/>
        <end position="319"/>
    </location>
</feature>
<dbReference type="Proteomes" id="UP001139347">
    <property type="component" value="Unassembled WGS sequence"/>
</dbReference>
<feature type="domain" description="ABC transporter" evidence="10">
    <location>
        <begin position="353"/>
        <end position="587"/>
    </location>
</feature>
<dbReference type="CDD" id="cd03254">
    <property type="entry name" value="ABCC_Glucan_exporter_like"/>
    <property type="match status" value="1"/>
</dbReference>
<dbReference type="FunFam" id="3.40.50.300:FF:000287">
    <property type="entry name" value="Multidrug ABC transporter ATP-binding protein"/>
    <property type="match status" value="1"/>
</dbReference>
<protein>
    <submittedName>
        <fullName evidence="12">ABC transporter ATP-binding protein/permease</fullName>
    </submittedName>
</protein>
<evidence type="ECO:0000256" key="6">
    <source>
        <dbReference type="ARBA" id="ARBA00022840"/>
    </source>
</evidence>
<dbReference type="SMART" id="SM00382">
    <property type="entry name" value="AAA"/>
    <property type="match status" value="1"/>
</dbReference>
<dbReference type="InterPro" id="IPR039421">
    <property type="entry name" value="Type_1_exporter"/>
</dbReference>
<dbReference type="Gene3D" id="3.40.50.300">
    <property type="entry name" value="P-loop containing nucleotide triphosphate hydrolases"/>
    <property type="match status" value="1"/>
</dbReference>
<dbReference type="GO" id="GO:0005524">
    <property type="term" value="F:ATP binding"/>
    <property type="evidence" value="ECO:0007669"/>
    <property type="project" value="UniProtKB-KW"/>
</dbReference>
<dbReference type="PANTHER" id="PTHR43394">
    <property type="entry name" value="ATP-DEPENDENT PERMEASE MDL1, MITOCHONDRIAL"/>
    <property type="match status" value="1"/>
</dbReference>
<dbReference type="GO" id="GO:0005886">
    <property type="term" value="C:plasma membrane"/>
    <property type="evidence" value="ECO:0007669"/>
    <property type="project" value="UniProtKB-SubCell"/>
</dbReference>
<comment type="subcellular location">
    <subcellularLocation>
        <location evidence="1">Cell membrane</location>
        <topology evidence="1">Multi-pass membrane protein</topology>
    </subcellularLocation>
</comment>
<name>A0A9X1WPV2_9BACL</name>
<dbReference type="SUPFAM" id="SSF52540">
    <property type="entry name" value="P-loop containing nucleoside triphosphate hydrolases"/>
    <property type="match status" value="1"/>
</dbReference>
<proteinExistence type="predicted"/>
<comment type="caution">
    <text evidence="12">The sequence shown here is derived from an EMBL/GenBank/DDBJ whole genome shotgun (WGS) entry which is preliminary data.</text>
</comment>
<dbReference type="InterPro" id="IPR003439">
    <property type="entry name" value="ABC_transporter-like_ATP-bd"/>
</dbReference>
<feature type="transmembrane region" description="Helical" evidence="9">
    <location>
        <begin position="159"/>
        <end position="190"/>
    </location>
</feature>
<dbReference type="PROSITE" id="PS00211">
    <property type="entry name" value="ABC_TRANSPORTER_1"/>
    <property type="match status" value="1"/>
</dbReference>
<dbReference type="AlphaFoldDB" id="A0A9X1WPV2"/>
<dbReference type="PROSITE" id="PS50929">
    <property type="entry name" value="ABC_TM1F"/>
    <property type="match status" value="1"/>
</dbReference>
<dbReference type="InterPro" id="IPR003593">
    <property type="entry name" value="AAA+_ATPase"/>
</dbReference>
<evidence type="ECO:0000259" key="11">
    <source>
        <dbReference type="PROSITE" id="PS50929"/>
    </source>
</evidence>
<evidence type="ECO:0000256" key="5">
    <source>
        <dbReference type="ARBA" id="ARBA00022741"/>
    </source>
</evidence>
<feature type="transmembrane region" description="Helical" evidence="9">
    <location>
        <begin position="33"/>
        <end position="55"/>
    </location>
</feature>
<dbReference type="CDD" id="cd18547">
    <property type="entry name" value="ABC_6TM_Tm288_like"/>
    <property type="match status" value="1"/>
</dbReference>
<feature type="transmembrane region" description="Helical" evidence="9">
    <location>
        <begin position="270"/>
        <end position="297"/>
    </location>
</feature>
<dbReference type="GO" id="GO:0016887">
    <property type="term" value="F:ATP hydrolysis activity"/>
    <property type="evidence" value="ECO:0007669"/>
    <property type="project" value="InterPro"/>
</dbReference>
<evidence type="ECO:0000313" key="12">
    <source>
        <dbReference type="EMBL" id="MCJ8012879.1"/>
    </source>
</evidence>
<keyword evidence="6 12" id="KW-0067">ATP-binding</keyword>
<dbReference type="Gene3D" id="1.20.1560.10">
    <property type="entry name" value="ABC transporter type 1, transmembrane domain"/>
    <property type="match status" value="1"/>
</dbReference>
<keyword evidence="8 9" id="KW-0472">Membrane</keyword>
<dbReference type="PANTHER" id="PTHR43394:SF1">
    <property type="entry name" value="ATP-BINDING CASSETTE SUB-FAMILY B MEMBER 10, MITOCHONDRIAL"/>
    <property type="match status" value="1"/>
</dbReference>
<evidence type="ECO:0000256" key="2">
    <source>
        <dbReference type="ARBA" id="ARBA00022448"/>
    </source>
</evidence>
<dbReference type="InterPro" id="IPR027417">
    <property type="entry name" value="P-loop_NTPase"/>
</dbReference>
<keyword evidence="3" id="KW-1003">Cell membrane</keyword>
<dbReference type="SUPFAM" id="SSF90123">
    <property type="entry name" value="ABC transporter transmembrane region"/>
    <property type="match status" value="1"/>
</dbReference>
<dbReference type="InterPro" id="IPR017871">
    <property type="entry name" value="ABC_transporter-like_CS"/>
</dbReference>
<evidence type="ECO:0000256" key="1">
    <source>
        <dbReference type="ARBA" id="ARBA00004651"/>
    </source>
</evidence>
<evidence type="ECO:0000313" key="13">
    <source>
        <dbReference type="Proteomes" id="UP001139347"/>
    </source>
</evidence>
<keyword evidence="4 9" id="KW-0812">Transmembrane</keyword>
<dbReference type="FunFam" id="1.20.1560.10:FF:000011">
    <property type="entry name" value="Multidrug ABC transporter ATP-binding protein"/>
    <property type="match status" value="1"/>
</dbReference>
<evidence type="ECO:0000256" key="8">
    <source>
        <dbReference type="ARBA" id="ARBA00023136"/>
    </source>
</evidence>
<keyword evidence="5" id="KW-0547">Nucleotide-binding</keyword>
<evidence type="ECO:0000259" key="10">
    <source>
        <dbReference type="PROSITE" id="PS50893"/>
    </source>
</evidence>
<evidence type="ECO:0000256" key="9">
    <source>
        <dbReference type="SAM" id="Phobius"/>
    </source>
</evidence>
<dbReference type="GO" id="GO:0015421">
    <property type="term" value="F:ABC-type oligopeptide transporter activity"/>
    <property type="evidence" value="ECO:0007669"/>
    <property type="project" value="TreeGrafter"/>
</dbReference>
<keyword evidence="13" id="KW-1185">Reference proteome</keyword>
<dbReference type="Pfam" id="PF00664">
    <property type="entry name" value="ABC_membrane"/>
    <property type="match status" value="1"/>
</dbReference>
<reference evidence="12" key="1">
    <citation type="submission" date="2022-04" db="EMBL/GenBank/DDBJ databases">
        <title>Paenibacillus mangrovi sp. nov., a novel endophytic bacterium isolated from bark of Kandelia candel.</title>
        <authorList>
            <person name="Tuo L."/>
        </authorList>
    </citation>
    <scope>NUCLEOTIDE SEQUENCE</scope>
    <source>
        <strain evidence="12">KQZ6P-2</strain>
    </source>
</reference>
<dbReference type="Pfam" id="PF00005">
    <property type="entry name" value="ABC_tran"/>
    <property type="match status" value="1"/>
</dbReference>
<dbReference type="InterPro" id="IPR036640">
    <property type="entry name" value="ABC1_TM_sf"/>
</dbReference>